<evidence type="ECO:0000256" key="1">
    <source>
        <dbReference type="ARBA" id="ARBA00004651"/>
    </source>
</evidence>
<name>A0A4Y9FTN1_9MICO</name>
<organism evidence="8 9">
    <name type="scientific">Microbacterium paludicola</name>
    <dbReference type="NCBI Taxonomy" id="300019"/>
    <lineage>
        <taxon>Bacteria</taxon>
        <taxon>Bacillati</taxon>
        <taxon>Actinomycetota</taxon>
        <taxon>Actinomycetes</taxon>
        <taxon>Micrococcales</taxon>
        <taxon>Microbacteriaceae</taxon>
        <taxon>Microbacterium</taxon>
    </lineage>
</organism>
<dbReference type="PANTHER" id="PTHR34584:SF1">
    <property type="entry name" value="NA(+)_H(+) ANTIPORTER SUBUNIT E1"/>
    <property type="match status" value="1"/>
</dbReference>
<keyword evidence="3" id="KW-1003">Cell membrane</keyword>
<evidence type="ECO:0000313" key="8">
    <source>
        <dbReference type="EMBL" id="TFU32605.1"/>
    </source>
</evidence>
<comment type="caution">
    <text evidence="8">The sequence shown here is derived from an EMBL/GenBank/DDBJ whole genome shotgun (WGS) entry which is preliminary data.</text>
</comment>
<dbReference type="OrthoDB" id="3556991at2"/>
<comment type="subcellular location">
    <subcellularLocation>
        <location evidence="1">Cell membrane</location>
        <topology evidence="1">Multi-pass membrane protein</topology>
    </subcellularLocation>
</comment>
<evidence type="ECO:0000313" key="9">
    <source>
        <dbReference type="Proteomes" id="UP000298358"/>
    </source>
</evidence>
<sequence length="187" mass="20840">MSPTAKASFRRFWSQLPFFVWLVVLWMMLWGQFTVLAAITGIAVAIGVTKVFHLPAAELSGRVNLWYGLVFVLLFVGELVRGAVTVAWQALRPGETTSGIIAVPLRTDADLIMTHVAVTSSLIPGSLIVEADRERRILYLHVLGIRDQADAEEQRRHVLLWEARIVRAVGSRDDLAALRRPRKEATG</sequence>
<gene>
    <name evidence="8" type="ORF">E4U02_09915</name>
</gene>
<feature type="transmembrane region" description="Helical" evidence="7">
    <location>
        <begin position="35"/>
        <end position="53"/>
    </location>
</feature>
<evidence type="ECO:0000256" key="5">
    <source>
        <dbReference type="ARBA" id="ARBA00022989"/>
    </source>
</evidence>
<keyword evidence="9" id="KW-1185">Reference proteome</keyword>
<evidence type="ECO:0000256" key="4">
    <source>
        <dbReference type="ARBA" id="ARBA00022692"/>
    </source>
</evidence>
<evidence type="ECO:0000256" key="6">
    <source>
        <dbReference type="ARBA" id="ARBA00023136"/>
    </source>
</evidence>
<keyword evidence="6 7" id="KW-0472">Membrane</keyword>
<dbReference type="GO" id="GO:0008324">
    <property type="term" value="F:monoatomic cation transmembrane transporter activity"/>
    <property type="evidence" value="ECO:0007669"/>
    <property type="project" value="InterPro"/>
</dbReference>
<evidence type="ECO:0000256" key="2">
    <source>
        <dbReference type="ARBA" id="ARBA00006228"/>
    </source>
</evidence>
<evidence type="ECO:0000256" key="7">
    <source>
        <dbReference type="SAM" id="Phobius"/>
    </source>
</evidence>
<comment type="similarity">
    <text evidence="2">Belongs to the CPA3 antiporters (TC 2.A.63) subunit E family.</text>
</comment>
<evidence type="ECO:0000256" key="3">
    <source>
        <dbReference type="ARBA" id="ARBA00022475"/>
    </source>
</evidence>
<accession>A0A4Y9FTN1</accession>
<protein>
    <submittedName>
        <fullName evidence="8">Na+/H+ antiporter subunit E</fullName>
    </submittedName>
</protein>
<dbReference type="NCBIfam" id="NF006521">
    <property type="entry name" value="PRK08965.1-5"/>
    <property type="match status" value="1"/>
</dbReference>
<dbReference type="Proteomes" id="UP000298358">
    <property type="component" value="Unassembled WGS sequence"/>
</dbReference>
<dbReference type="EMBL" id="SPQB01000022">
    <property type="protein sequence ID" value="TFU32605.1"/>
    <property type="molecule type" value="Genomic_DNA"/>
</dbReference>
<keyword evidence="4 7" id="KW-0812">Transmembrane</keyword>
<feature type="transmembrane region" description="Helical" evidence="7">
    <location>
        <begin position="65"/>
        <end position="91"/>
    </location>
</feature>
<dbReference type="InterPro" id="IPR002758">
    <property type="entry name" value="Cation_antiport_E"/>
</dbReference>
<reference evidence="8 9" key="1">
    <citation type="submission" date="2019-03" db="EMBL/GenBank/DDBJ databases">
        <title>Diversity of the mouse oral microbiome.</title>
        <authorList>
            <person name="Joseph S."/>
            <person name="Aduse-Opoku J."/>
            <person name="Curtis M."/>
            <person name="Wade W."/>
            <person name="Hashim A."/>
        </authorList>
    </citation>
    <scope>NUCLEOTIDE SEQUENCE [LARGE SCALE GENOMIC DNA]</scope>
    <source>
        <strain evidence="8 9">P1012</strain>
    </source>
</reference>
<dbReference type="PANTHER" id="PTHR34584">
    <property type="entry name" value="NA(+)/H(+) ANTIPORTER SUBUNIT E1"/>
    <property type="match status" value="1"/>
</dbReference>
<feature type="transmembrane region" description="Helical" evidence="7">
    <location>
        <begin position="12"/>
        <end position="29"/>
    </location>
</feature>
<dbReference type="Pfam" id="PF01899">
    <property type="entry name" value="MNHE"/>
    <property type="match status" value="1"/>
</dbReference>
<proteinExistence type="inferred from homology"/>
<dbReference type="AlphaFoldDB" id="A0A4Y9FTN1"/>
<keyword evidence="5 7" id="KW-1133">Transmembrane helix</keyword>
<dbReference type="GO" id="GO:0005886">
    <property type="term" value="C:plasma membrane"/>
    <property type="evidence" value="ECO:0007669"/>
    <property type="project" value="UniProtKB-SubCell"/>
</dbReference>
<dbReference type="RefSeq" id="WP_135114679.1">
    <property type="nucleotide sequence ID" value="NZ_JADGLL010000022.1"/>
</dbReference>